<gene>
    <name evidence="1" type="ORF">Tco_0682474</name>
</gene>
<evidence type="ECO:0008006" key="3">
    <source>
        <dbReference type="Google" id="ProtNLM"/>
    </source>
</evidence>
<reference evidence="1" key="2">
    <citation type="submission" date="2022-01" db="EMBL/GenBank/DDBJ databases">
        <authorList>
            <person name="Yamashiro T."/>
            <person name="Shiraishi A."/>
            <person name="Satake H."/>
            <person name="Nakayama K."/>
        </authorList>
    </citation>
    <scope>NUCLEOTIDE SEQUENCE</scope>
</reference>
<accession>A0ABQ4XR83</accession>
<comment type="caution">
    <text evidence="1">The sequence shown here is derived from an EMBL/GenBank/DDBJ whole genome shotgun (WGS) entry which is preliminary data.</text>
</comment>
<dbReference type="Proteomes" id="UP001151760">
    <property type="component" value="Unassembled WGS sequence"/>
</dbReference>
<keyword evidence="2" id="KW-1185">Reference proteome</keyword>
<sequence length="407" mass="46037">MLPGKGVNEGYLYSQRYNDEVHVATGCGDHNGPSKVVTGLPSFRILLSSGGFRPSCVIIFFIPSIPSLCPMSYGSHSGEEPIVPKFDMHTFTSSMTKDEVSALAEEYAIPLDLHPRFPSPNVTMDKLPVGAIVYCRSLGINPSVNLFRAFYKLNKQGHWFPFERRVGKGGHDKIFNEFCSSLKYYKDRFFLIDRRAILDAMPWRHHDSNVSDPPPSEVSVDDVRRLCENVIDLRPVHSGMVYEIGLTTIWKHVGYHPKFKDDEGNDAASMSRFLKFPIGRGTALRPDEVIVGELIPANLDEREIDMDLLRFPVCDEALETTRRLSVECSLEASLSSIVSTRHTRKLTFYHGRPFCDGKCHRKKSTTMIYFDGVSLITSISGQISFYGVYMQLWYHYEIKGISSLLVN</sequence>
<protein>
    <recommendedName>
        <fullName evidence="3">Transposase</fullName>
    </recommendedName>
</protein>
<proteinExistence type="predicted"/>
<dbReference type="EMBL" id="BQNB010009752">
    <property type="protein sequence ID" value="GJS67909.1"/>
    <property type="molecule type" value="Genomic_DNA"/>
</dbReference>
<name>A0ABQ4XR83_9ASTR</name>
<reference evidence="1" key="1">
    <citation type="journal article" date="2022" name="Int. J. Mol. Sci.">
        <title>Draft Genome of Tanacetum Coccineum: Genomic Comparison of Closely Related Tanacetum-Family Plants.</title>
        <authorList>
            <person name="Yamashiro T."/>
            <person name="Shiraishi A."/>
            <person name="Nakayama K."/>
            <person name="Satake H."/>
        </authorList>
    </citation>
    <scope>NUCLEOTIDE SEQUENCE</scope>
</reference>
<organism evidence="1 2">
    <name type="scientific">Tanacetum coccineum</name>
    <dbReference type="NCBI Taxonomy" id="301880"/>
    <lineage>
        <taxon>Eukaryota</taxon>
        <taxon>Viridiplantae</taxon>
        <taxon>Streptophyta</taxon>
        <taxon>Embryophyta</taxon>
        <taxon>Tracheophyta</taxon>
        <taxon>Spermatophyta</taxon>
        <taxon>Magnoliopsida</taxon>
        <taxon>eudicotyledons</taxon>
        <taxon>Gunneridae</taxon>
        <taxon>Pentapetalae</taxon>
        <taxon>asterids</taxon>
        <taxon>campanulids</taxon>
        <taxon>Asterales</taxon>
        <taxon>Asteraceae</taxon>
        <taxon>Asteroideae</taxon>
        <taxon>Anthemideae</taxon>
        <taxon>Anthemidinae</taxon>
        <taxon>Tanacetum</taxon>
    </lineage>
</organism>
<evidence type="ECO:0000313" key="1">
    <source>
        <dbReference type="EMBL" id="GJS67909.1"/>
    </source>
</evidence>
<evidence type="ECO:0000313" key="2">
    <source>
        <dbReference type="Proteomes" id="UP001151760"/>
    </source>
</evidence>